<organism evidence="1">
    <name type="scientific">Listeria seeligeri FSL N1-067</name>
    <dbReference type="NCBI Taxonomy" id="702453"/>
    <lineage>
        <taxon>Bacteria</taxon>
        <taxon>Bacillati</taxon>
        <taxon>Bacillota</taxon>
        <taxon>Bacilli</taxon>
        <taxon>Bacillales</taxon>
        <taxon>Listeriaceae</taxon>
        <taxon>Listeria</taxon>
    </lineage>
</organism>
<proteinExistence type="predicted"/>
<comment type="caution">
    <text evidence="1">The sequence shown here is derived from an EMBL/GenBank/DDBJ whole genome shotgun (WGS) entry which is preliminary data.</text>
</comment>
<reference evidence="1" key="1">
    <citation type="journal article" date="2010" name="Microbiol. Resour. Announc.">
        <title>Comparative genomics of the bacterial genus Listeria: Genome evolution is characterized by limited gene acquisition and limited gene loss.</title>
        <authorList>
            <person name="den Bakker H.C."/>
            <person name="Cummings C.A."/>
            <person name="Ferreira V."/>
            <person name="Vatta P."/>
            <person name="Orsi R.H."/>
            <person name="Degoricija L."/>
            <person name="Barker M."/>
            <person name="Petrauskene O."/>
            <person name="Furtado M.R."/>
            <person name="Wiedmann M."/>
        </authorList>
    </citation>
    <scope>NUCLEOTIDE SEQUENCE [LARGE SCALE GENOMIC DNA]</scope>
    <source>
        <strain evidence="1">FSL N1-067</strain>
    </source>
</reference>
<dbReference type="AlphaFoldDB" id="E3ZUL9"/>
<sequence>MSTIVSVVGTSGARSLKSNPSLVNSSTHLLVDL</sequence>
<name>E3ZUL9_LISSE</name>
<accession>E3ZUL9</accession>
<feature type="non-terminal residue" evidence="1">
    <location>
        <position position="33"/>
    </location>
</feature>
<dbReference type="HOGENOM" id="CLU_3386261_0_0_9"/>
<protein>
    <submittedName>
        <fullName evidence="1">Uncharacterized protein</fullName>
    </submittedName>
</protein>
<gene>
    <name evidence="1" type="ORF">NT03LS_3396</name>
</gene>
<dbReference type="EMBL" id="ADXJ01001294">
    <property type="protein sequence ID" value="EFR98678.1"/>
    <property type="molecule type" value="Genomic_DNA"/>
</dbReference>
<evidence type="ECO:0000313" key="1">
    <source>
        <dbReference type="EMBL" id="EFR98678.1"/>
    </source>
</evidence>
<dbReference type="Proteomes" id="UP000004302">
    <property type="component" value="Chromosome"/>
</dbReference>